<keyword evidence="18" id="KW-0675">Receptor</keyword>
<dbReference type="EC" id="2.7.11.1" evidence="11"/>
<dbReference type="Gene3D" id="1.10.510.10">
    <property type="entry name" value="Transferase(Phosphotransferase) domain 1"/>
    <property type="match status" value="1"/>
</dbReference>
<proteinExistence type="inferred from homology"/>
<comment type="similarity">
    <text evidence="11">Belongs to the protein kinase superfamily. Ser/Thr protein kinase family.</text>
</comment>
<dbReference type="FunFam" id="3.30.200.20:FF:000195">
    <property type="entry name" value="G-type lectin S-receptor-like serine/threonine-protein kinase"/>
    <property type="match status" value="1"/>
</dbReference>
<dbReference type="AlphaFoldDB" id="A0AAD8J3F9"/>
<dbReference type="Gene3D" id="3.30.200.20">
    <property type="entry name" value="Phosphorylase Kinase, domain 1"/>
    <property type="match status" value="1"/>
</dbReference>
<dbReference type="PIRSF" id="PIRSF000641">
    <property type="entry name" value="SRK"/>
    <property type="match status" value="1"/>
</dbReference>
<feature type="domain" description="Bulb-type lectin" evidence="16">
    <location>
        <begin position="23"/>
        <end position="145"/>
    </location>
</feature>
<feature type="signal peptide" evidence="13">
    <location>
        <begin position="1"/>
        <end position="22"/>
    </location>
</feature>
<evidence type="ECO:0000259" key="14">
    <source>
        <dbReference type="PROSITE" id="PS50011"/>
    </source>
</evidence>
<evidence type="ECO:0000256" key="5">
    <source>
        <dbReference type="ARBA" id="ARBA00022777"/>
    </source>
</evidence>
<dbReference type="PROSITE" id="PS50948">
    <property type="entry name" value="PAN"/>
    <property type="match status" value="1"/>
</dbReference>
<evidence type="ECO:0000256" key="7">
    <source>
        <dbReference type="ARBA" id="ARBA00023157"/>
    </source>
</evidence>
<dbReference type="Pfam" id="PF01453">
    <property type="entry name" value="B_lectin"/>
    <property type="match status" value="1"/>
</dbReference>
<dbReference type="InterPro" id="IPR011009">
    <property type="entry name" value="Kinase-like_dom_sf"/>
</dbReference>
<evidence type="ECO:0000313" key="19">
    <source>
        <dbReference type="Proteomes" id="UP001237642"/>
    </source>
</evidence>
<evidence type="ECO:0000256" key="1">
    <source>
        <dbReference type="ARBA" id="ARBA00022527"/>
    </source>
</evidence>
<dbReference type="CDD" id="cd14066">
    <property type="entry name" value="STKc_IRAK"/>
    <property type="match status" value="1"/>
</dbReference>
<dbReference type="CDD" id="cd01098">
    <property type="entry name" value="PAN_AP_plant"/>
    <property type="match status" value="1"/>
</dbReference>
<evidence type="ECO:0000256" key="13">
    <source>
        <dbReference type="SAM" id="SignalP"/>
    </source>
</evidence>
<keyword evidence="6 11" id="KW-0067">ATP-binding</keyword>
<evidence type="ECO:0000259" key="17">
    <source>
        <dbReference type="PROSITE" id="PS50948"/>
    </source>
</evidence>
<evidence type="ECO:0000313" key="18">
    <source>
        <dbReference type="EMBL" id="KAK1396398.1"/>
    </source>
</evidence>
<dbReference type="EMBL" id="JAUIZM010000002">
    <property type="protein sequence ID" value="KAK1396398.1"/>
    <property type="molecule type" value="Genomic_DNA"/>
</dbReference>
<dbReference type="InterPro" id="IPR000719">
    <property type="entry name" value="Prot_kinase_dom"/>
</dbReference>
<dbReference type="InterPro" id="IPR001480">
    <property type="entry name" value="Bulb-type_lectin_dom"/>
</dbReference>
<keyword evidence="12" id="KW-0245">EGF-like domain</keyword>
<dbReference type="InterPro" id="IPR008271">
    <property type="entry name" value="Ser/Thr_kinase_AS"/>
</dbReference>
<evidence type="ECO:0000259" key="16">
    <source>
        <dbReference type="PROSITE" id="PS50927"/>
    </source>
</evidence>
<evidence type="ECO:0000256" key="9">
    <source>
        <dbReference type="ARBA" id="ARBA00047899"/>
    </source>
</evidence>
<evidence type="ECO:0000256" key="2">
    <source>
        <dbReference type="ARBA" id="ARBA00022679"/>
    </source>
</evidence>
<dbReference type="GO" id="GO:0005524">
    <property type="term" value="F:ATP binding"/>
    <property type="evidence" value="ECO:0007669"/>
    <property type="project" value="UniProtKB-KW"/>
</dbReference>
<evidence type="ECO:0000256" key="11">
    <source>
        <dbReference type="PIRNR" id="PIRNR000641"/>
    </source>
</evidence>
<dbReference type="PROSITE" id="PS50026">
    <property type="entry name" value="EGF_3"/>
    <property type="match status" value="1"/>
</dbReference>
<dbReference type="SUPFAM" id="SSF57414">
    <property type="entry name" value="Hairpin loop containing domain-like"/>
    <property type="match status" value="1"/>
</dbReference>
<dbReference type="Pfam" id="PF00954">
    <property type="entry name" value="S_locus_glycop"/>
    <property type="match status" value="1"/>
</dbReference>
<dbReference type="Pfam" id="PF07714">
    <property type="entry name" value="PK_Tyr_Ser-Thr"/>
    <property type="match status" value="1"/>
</dbReference>
<evidence type="ECO:0000256" key="6">
    <source>
        <dbReference type="ARBA" id="ARBA00022840"/>
    </source>
</evidence>
<evidence type="ECO:0000259" key="15">
    <source>
        <dbReference type="PROSITE" id="PS50026"/>
    </source>
</evidence>
<dbReference type="PANTHER" id="PTHR32444:SF235">
    <property type="entry name" value="OS01G0783900 PROTEIN"/>
    <property type="match status" value="1"/>
</dbReference>
<dbReference type="SUPFAM" id="SSF51110">
    <property type="entry name" value="alpha-D-mannose-specific plant lectins"/>
    <property type="match status" value="1"/>
</dbReference>
<comment type="catalytic activity">
    <reaction evidence="9 11">
        <text>L-threonyl-[protein] + ATP = O-phospho-L-threonyl-[protein] + ADP + H(+)</text>
        <dbReference type="Rhea" id="RHEA:46608"/>
        <dbReference type="Rhea" id="RHEA-COMP:11060"/>
        <dbReference type="Rhea" id="RHEA-COMP:11605"/>
        <dbReference type="ChEBI" id="CHEBI:15378"/>
        <dbReference type="ChEBI" id="CHEBI:30013"/>
        <dbReference type="ChEBI" id="CHEBI:30616"/>
        <dbReference type="ChEBI" id="CHEBI:61977"/>
        <dbReference type="ChEBI" id="CHEBI:456216"/>
        <dbReference type="EC" id="2.7.11.1"/>
    </reaction>
</comment>
<keyword evidence="3 13" id="KW-0732">Signal</keyword>
<dbReference type="InterPro" id="IPR000742">
    <property type="entry name" value="EGF"/>
</dbReference>
<comment type="caution">
    <text evidence="18">The sequence shown here is derived from an EMBL/GenBank/DDBJ whole genome shotgun (WGS) entry which is preliminary data.</text>
</comment>
<protein>
    <recommendedName>
        <fullName evidence="11">Receptor-like serine/threonine-protein kinase</fullName>
        <ecNumber evidence="11">2.7.11.1</ecNumber>
    </recommendedName>
</protein>
<dbReference type="GO" id="GO:0048544">
    <property type="term" value="P:recognition of pollen"/>
    <property type="evidence" value="ECO:0007669"/>
    <property type="project" value="InterPro"/>
</dbReference>
<dbReference type="InterPro" id="IPR003609">
    <property type="entry name" value="Pan_app"/>
</dbReference>
<sequence length="819" mass="92707">MRLATIILVFSVLSSTFSTSASVDTITTHHIFRDGDTIISAGGEFEFGFFSPGSSTNRYLGVWYYKISKGTVIWVANRDRPLKNTSGVLQVNHKGITLQTVNSGDGIIWSSNTSKSMNNPTVQLLDTGNLVLQDEHQDVNNMKDFIWQSFDHPGDNLLPGMKFGIDLVSGIDRYFTSWKSDDDPSLGSFINRLDPNGYPQVIVTKDSVIWSRTGPWNGYKFTGLPKTSPGGIFKDTFVINKKEIYYMFDLINETSAVMRFVLTPSGVQKLLLWNYQQQSWMVYINLLVTDCDRYRLCGAYGRCNINNSFRCECLRGFIPKFPEKWKAADWSNGCIRRTNLVCGTEEGFVKYTGVKLPDTHHSWYDMTINLQECEKLCLKNCNCTAYANVRSGGKGCLLWFSDLIDIRDLTEDGQDIYVRMPSSELVKSWSSRVKRKIEVIGIPIVVLLGVISLLVYKKRKLLKQESLNVSSESVSLTKIENEDLELPIFDFKTIEKATSNFSQDKKLGEGGFGPVYKGVLDDGQEIAAKRLSSNSNQGLDEFKNEVSCIAKLQHRNLVTLLGCCTEKGERILIYEFMANKSLDSFIFDENFRNTMDWPKRCNIINGIARGLLYLHQDSKLRIIHRDLKASNILLDHEMNPKISDFGIARSFGGNETEANTSRIVGTYGYMSPEYAIDGQFSVKSDVYSFGVLLVEIISGVKNRLFCHPDHSLNLLGHAWLSYKEDKLLQLIDGVVLASNNHFEVFRVIQIGLLCVQHDPKDRPVMSEVVLMLSSNMKLPHPKQPGFFMERYFLEADHLMSNTKLSESNDFTITALLPRQ</sequence>
<dbReference type="InterPro" id="IPR001245">
    <property type="entry name" value="Ser-Thr/Tyr_kinase_cat_dom"/>
</dbReference>
<keyword evidence="19" id="KW-1185">Reference proteome</keyword>
<comment type="catalytic activity">
    <reaction evidence="10 11">
        <text>L-seryl-[protein] + ATP = O-phospho-L-seryl-[protein] + ADP + H(+)</text>
        <dbReference type="Rhea" id="RHEA:17989"/>
        <dbReference type="Rhea" id="RHEA-COMP:9863"/>
        <dbReference type="Rhea" id="RHEA-COMP:11604"/>
        <dbReference type="ChEBI" id="CHEBI:15378"/>
        <dbReference type="ChEBI" id="CHEBI:29999"/>
        <dbReference type="ChEBI" id="CHEBI:30616"/>
        <dbReference type="ChEBI" id="CHEBI:83421"/>
        <dbReference type="ChEBI" id="CHEBI:456216"/>
        <dbReference type="EC" id="2.7.11.1"/>
    </reaction>
</comment>
<evidence type="ECO:0000256" key="12">
    <source>
        <dbReference type="PROSITE-ProRule" id="PRU00076"/>
    </source>
</evidence>
<keyword evidence="2 11" id="KW-0808">Transferase</keyword>
<evidence type="ECO:0000256" key="8">
    <source>
        <dbReference type="ARBA" id="ARBA00023180"/>
    </source>
</evidence>
<dbReference type="SMART" id="SM00108">
    <property type="entry name" value="B_lectin"/>
    <property type="match status" value="1"/>
</dbReference>
<dbReference type="Proteomes" id="UP001237642">
    <property type="component" value="Unassembled WGS sequence"/>
</dbReference>
<reference evidence="18" key="1">
    <citation type="submission" date="2023-02" db="EMBL/GenBank/DDBJ databases">
        <title>Genome of toxic invasive species Heracleum sosnowskyi carries increased number of genes despite the absence of recent whole-genome duplications.</title>
        <authorList>
            <person name="Schelkunov M."/>
            <person name="Shtratnikova V."/>
            <person name="Makarenko M."/>
            <person name="Klepikova A."/>
            <person name="Omelchenko D."/>
            <person name="Novikova G."/>
            <person name="Obukhova E."/>
            <person name="Bogdanov V."/>
            <person name="Penin A."/>
            <person name="Logacheva M."/>
        </authorList>
    </citation>
    <scope>NUCLEOTIDE SEQUENCE</scope>
    <source>
        <strain evidence="18">Hsosn_3</strain>
        <tissue evidence="18">Leaf</tissue>
    </source>
</reference>
<dbReference type="Gene3D" id="3.50.4.10">
    <property type="entry name" value="Hepatocyte Growth Factor"/>
    <property type="match status" value="1"/>
</dbReference>
<feature type="chain" id="PRO_5042093647" description="Receptor-like serine/threonine-protein kinase" evidence="13">
    <location>
        <begin position="23"/>
        <end position="819"/>
    </location>
</feature>
<keyword evidence="1 11" id="KW-0723">Serine/threonine-protein kinase</keyword>
<dbReference type="FunFam" id="2.90.10.10:FF:000004">
    <property type="entry name" value="G-type lectin S-receptor-like serine/threonine-protein kinase"/>
    <property type="match status" value="1"/>
</dbReference>
<evidence type="ECO:0000256" key="3">
    <source>
        <dbReference type="ARBA" id="ARBA00022729"/>
    </source>
</evidence>
<dbReference type="PROSITE" id="PS00108">
    <property type="entry name" value="PROTEIN_KINASE_ST"/>
    <property type="match status" value="1"/>
</dbReference>
<organism evidence="18 19">
    <name type="scientific">Heracleum sosnowskyi</name>
    <dbReference type="NCBI Taxonomy" id="360622"/>
    <lineage>
        <taxon>Eukaryota</taxon>
        <taxon>Viridiplantae</taxon>
        <taxon>Streptophyta</taxon>
        <taxon>Embryophyta</taxon>
        <taxon>Tracheophyta</taxon>
        <taxon>Spermatophyta</taxon>
        <taxon>Magnoliopsida</taxon>
        <taxon>eudicotyledons</taxon>
        <taxon>Gunneridae</taxon>
        <taxon>Pentapetalae</taxon>
        <taxon>asterids</taxon>
        <taxon>campanulids</taxon>
        <taxon>Apiales</taxon>
        <taxon>Apiaceae</taxon>
        <taxon>Apioideae</taxon>
        <taxon>apioid superclade</taxon>
        <taxon>Tordylieae</taxon>
        <taxon>Tordyliinae</taxon>
        <taxon>Heracleum</taxon>
    </lineage>
</organism>
<dbReference type="FunFam" id="1.10.510.10:FF:000060">
    <property type="entry name" value="G-type lectin S-receptor-like serine/threonine-protein kinase"/>
    <property type="match status" value="1"/>
</dbReference>
<dbReference type="SUPFAM" id="SSF56112">
    <property type="entry name" value="Protein kinase-like (PK-like)"/>
    <property type="match status" value="1"/>
</dbReference>
<dbReference type="InterPro" id="IPR000858">
    <property type="entry name" value="S_locus_glycoprot_dom"/>
</dbReference>
<dbReference type="GO" id="GO:0004674">
    <property type="term" value="F:protein serine/threonine kinase activity"/>
    <property type="evidence" value="ECO:0007669"/>
    <property type="project" value="UniProtKB-KW"/>
</dbReference>
<evidence type="ECO:0000256" key="4">
    <source>
        <dbReference type="ARBA" id="ARBA00022741"/>
    </source>
</evidence>
<gene>
    <name evidence="18" type="ORF">POM88_006261</name>
</gene>
<dbReference type="PROSITE" id="PS50927">
    <property type="entry name" value="BULB_LECTIN"/>
    <property type="match status" value="1"/>
</dbReference>
<evidence type="ECO:0000256" key="10">
    <source>
        <dbReference type="ARBA" id="ARBA00048679"/>
    </source>
</evidence>
<reference evidence="18" key="2">
    <citation type="submission" date="2023-05" db="EMBL/GenBank/DDBJ databases">
        <authorList>
            <person name="Schelkunov M.I."/>
        </authorList>
    </citation>
    <scope>NUCLEOTIDE SEQUENCE</scope>
    <source>
        <strain evidence="18">Hsosn_3</strain>
        <tissue evidence="18">Leaf</tissue>
    </source>
</reference>
<dbReference type="CDD" id="cd00028">
    <property type="entry name" value="B_lectin"/>
    <property type="match status" value="1"/>
</dbReference>
<feature type="domain" description="Apple" evidence="17">
    <location>
        <begin position="342"/>
        <end position="422"/>
    </location>
</feature>
<keyword evidence="7" id="KW-1015">Disulfide bond</keyword>
<name>A0AAD8J3F9_9APIA</name>
<keyword evidence="8" id="KW-0325">Glycoprotein</keyword>
<feature type="domain" description="Protein kinase" evidence="14">
    <location>
        <begin position="501"/>
        <end position="783"/>
    </location>
</feature>
<dbReference type="Gene3D" id="2.90.10.10">
    <property type="entry name" value="Bulb-type lectin domain"/>
    <property type="match status" value="1"/>
</dbReference>
<accession>A0AAD8J3F9</accession>
<dbReference type="PANTHER" id="PTHR32444">
    <property type="entry name" value="BULB-TYPE LECTIN DOMAIN-CONTAINING PROTEIN"/>
    <property type="match status" value="1"/>
</dbReference>
<keyword evidence="5 11" id="KW-0418">Kinase</keyword>
<dbReference type="SMART" id="SM00220">
    <property type="entry name" value="S_TKc"/>
    <property type="match status" value="1"/>
</dbReference>
<dbReference type="InterPro" id="IPR036426">
    <property type="entry name" value="Bulb-type_lectin_dom_sf"/>
</dbReference>
<keyword evidence="4 11" id="KW-0547">Nucleotide-binding</keyword>
<dbReference type="SMART" id="SM00473">
    <property type="entry name" value="PAN_AP"/>
    <property type="match status" value="1"/>
</dbReference>
<dbReference type="InterPro" id="IPR024171">
    <property type="entry name" value="SRK-like_kinase"/>
</dbReference>
<comment type="caution">
    <text evidence="12">Lacks conserved residue(s) required for the propagation of feature annotation.</text>
</comment>
<dbReference type="PROSITE" id="PS50011">
    <property type="entry name" value="PROTEIN_KINASE_DOM"/>
    <property type="match status" value="1"/>
</dbReference>
<feature type="domain" description="EGF-like" evidence="15">
    <location>
        <begin position="287"/>
        <end position="323"/>
    </location>
</feature>
<dbReference type="Pfam" id="PF08276">
    <property type="entry name" value="PAN_2"/>
    <property type="match status" value="1"/>
</dbReference>